<dbReference type="GO" id="GO:0046872">
    <property type="term" value="F:metal ion binding"/>
    <property type="evidence" value="ECO:0007669"/>
    <property type="project" value="UniProtKB-KW"/>
</dbReference>
<evidence type="ECO:0000256" key="5">
    <source>
        <dbReference type="ARBA" id="ARBA00023002"/>
    </source>
</evidence>
<dbReference type="InterPro" id="IPR011032">
    <property type="entry name" value="GroES-like_sf"/>
</dbReference>
<dbReference type="GO" id="GO:0016491">
    <property type="term" value="F:oxidoreductase activity"/>
    <property type="evidence" value="ECO:0007669"/>
    <property type="project" value="UniProtKB-KW"/>
</dbReference>
<protein>
    <submittedName>
        <fullName evidence="6">Dehydrogenase</fullName>
    </submittedName>
</protein>
<dbReference type="SUPFAM" id="SSF51735">
    <property type="entry name" value="NAD(P)-binding Rossmann-fold domains"/>
    <property type="match status" value="1"/>
</dbReference>
<comment type="similarity">
    <text evidence="2">Belongs to the zinc-containing alcohol dehydrogenase family.</text>
</comment>
<dbReference type="PANTHER" id="PTHR43350:SF19">
    <property type="entry name" value="D-GULOSIDE 3-DEHYDROGENASE"/>
    <property type="match status" value="1"/>
</dbReference>
<dbReference type="RefSeq" id="WP_004384818.1">
    <property type="nucleotide sequence ID" value="NZ_AMXF01000354.1"/>
</dbReference>
<dbReference type="InterPro" id="IPR036291">
    <property type="entry name" value="NAD(P)-bd_dom_sf"/>
</dbReference>
<dbReference type="AlphaFoldDB" id="N6ZJL4"/>
<evidence type="ECO:0000313" key="7">
    <source>
        <dbReference type="Proteomes" id="UP000013047"/>
    </source>
</evidence>
<dbReference type="OrthoDB" id="9781588at2"/>
<sequence length="336" mass="35611">MSAPNLAFWTVRPGCGELRPAPLPPPGEGEVLVRNLYSAVSRGTEGLVFRGEVPESEYERMRAPFQEGGFPGPLKYGYIGVGVVEDGVGGAAAALRGRTVFCLHPHQQRYVVPAGAVLPLPAGVPAARAVLAANLETAINACWDAAPAVGDRVAVVGAGVVGSLVAWLCARIPGVELELIDTDPGRARLAAALGLVHRLPDQARGDCDLVFHASGNPAGLVRALELAGQDATVVEMSWYGHRSAELPLGAAFHARRLRLQSSQVGRLPPQRSPRWDYRRRMELALGLLVDPRLDALISGETDFTGLPALMQRLAAAPAGALCERIRYADPATDHPC</sequence>
<reference evidence="6 7" key="1">
    <citation type="submission" date="2012-09" db="EMBL/GenBank/DDBJ databases">
        <title>Draft Genome Sequences of 6 Strains from Genus Thauera.</title>
        <authorList>
            <person name="Liu B."/>
            <person name="Shapleigh J.P."/>
            <person name="Frostegard A.H."/>
        </authorList>
    </citation>
    <scope>NUCLEOTIDE SEQUENCE [LARGE SCALE GENOMIC DNA]</scope>
    <source>
        <strain evidence="6 7">B4P</strain>
    </source>
</reference>
<keyword evidence="5" id="KW-0560">Oxidoreductase</keyword>
<evidence type="ECO:0000256" key="4">
    <source>
        <dbReference type="ARBA" id="ARBA00022833"/>
    </source>
</evidence>
<dbReference type="CDD" id="cd08255">
    <property type="entry name" value="2-desacetyl-2-hydroxyethyl_bacteriochlorophyllide_like"/>
    <property type="match status" value="1"/>
</dbReference>
<evidence type="ECO:0000256" key="3">
    <source>
        <dbReference type="ARBA" id="ARBA00022723"/>
    </source>
</evidence>
<proteinExistence type="inferred from homology"/>
<dbReference type="SUPFAM" id="SSF50129">
    <property type="entry name" value="GroES-like"/>
    <property type="match status" value="1"/>
</dbReference>
<gene>
    <name evidence="6" type="ORF">C667_22144</name>
</gene>
<name>N6ZJL4_9RHOO</name>
<evidence type="ECO:0000256" key="1">
    <source>
        <dbReference type="ARBA" id="ARBA00001947"/>
    </source>
</evidence>
<evidence type="ECO:0000313" key="6">
    <source>
        <dbReference type="EMBL" id="ENO92299.1"/>
    </source>
</evidence>
<evidence type="ECO:0000256" key="2">
    <source>
        <dbReference type="ARBA" id="ARBA00008072"/>
    </source>
</evidence>
<comment type="cofactor">
    <cofactor evidence="1">
        <name>Zn(2+)</name>
        <dbReference type="ChEBI" id="CHEBI:29105"/>
    </cofactor>
</comment>
<dbReference type="EMBL" id="AMXF01000354">
    <property type="protein sequence ID" value="ENO92299.1"/>
    <property type="molecule type" value="Genomic_DNA"/>
</dbReference>
<accession>N6ZJL4</accession>
<comment type="caution">
    <text evidence="6">The sequence shown here is derived from an EMBL/GenBank/DDBJ whole genome shotgun (WGS) entry which is preliminary data.</text>
</comment>
<dbReference type="Gene3D" id="3.40.50.720">
    <property type="entry name" value="NAD(P)-binding Rossmann-like Domain"/>
    <property type="match status" value="1"/>
</dbReference>
<dbReference type="Gene3D" id="3.90.180.10">
    <property type="entry name" value="Medium-chain alcohol dehydrogenases, catalytic domain"/>
    <property type="match status" value="2"/>
</dbReference>
<dbReference type="PANTHER" id="PTHR43350">
    <property type="entry name" value="NAD-DEPENDENT ALCOHOL DEHYDROGENASE"/>
    <property type="match status" value="1"/>
</dbReference>
<keyword evidence="3" id="KW-0479">Metal-binding</keyword>
<dbReference type="Proteomes" id="UP000013047">
    <property type="component" value="Unassembled WGS sequence"/>
</dbReference>
<keyword evidence="7" id="KW-1185">Reference proteome</keyword>
<keyword evidence="4" id="KW-0862">Zinc</keyword>
<organism evidence="6 7">
    <name type="scientific">Thauera phenylacetica B4P</name>
    <dbReference type="NCBI Taxonomy" id="1234382"/>
    <lineage>
        <taxon>Bacteria</taxon>
        <taxon>Pseudomonadati</taxon>
        <taxon>Pseudomonadota</taxon>
        <taxon>Betaproteobacteria</taxon>
        <taxon>Rhodocyclales</taxon>
        <taxon>Zoogloeaceae</taxon>
        <taxon>Thauera</taxon>
    </lineage>
</organism>